<feature type="transmembrane region" description="Helical" evidence="6">
    <location>
        <begin position="6"/>
        <end position="29"/>
    </location>
</feature>
<feature type="transmembrane region" description="Helical" evidence="6">
    <location>
        <begin position="72"/>
        <end position="94"/>
    </location>
</feature>
<keyword evidence="2" id="KW-1003">Cell membrane</keyword>
<dbReference type="SUPFAM" id="SSF103473">
    <property type="entry name" value="MFS general substrate transporter"/>
    <property type="match status" value="1"/>
</dbReference>
<evidence type="ECO:0000256" key="4">
    <source>
        <dbReference type="ARBA" id="ARBA00022989"/>
    </source>
</evidence>
<feature type="transmembrane region" description="Helical" evidence="6">
    <location>
        <begin position="244"/>
        <end position="265"/>
    </location>
</feature>
<evidence type="ECO:0000313" key="8">
    <source>
        <dbReference type="EMBL" id="AXA33050.1"/>
    </source>
</evidence>
<dbReference type="RefSeq" id="WP_112869225.1">
    <property type="nucleotide sequence ID" value="NZ_CP021781.1"/>
</dbReference>
<feature type="domain" description="Major facilitator superfamily (MFS) profile" evidence="7">
    <location>
        <begin position="2"/>
        <end position="397"/>
    </location>
</feature>
<evidence type="ECO:0000256" key="5">
    <source>
        <dbReference type="ARBA" id="ARBA00023136"/>
    </source>
</evidence>
<dbReference type="Gene3D" id="1.20.1250.20">
    <property type="entry name" value="MFS general substrate transporter like domains"/>
    <property type="match status" value="1"/>
</dbReference>
<comment type="subcellular location">
    <subcellularLocation>
        <location evidence="1">Cell inner membrane</location>
        <topology evidence="1">Multi-pass membrane protein</topology>
    </subcellularLocation>
</comment>
<dbReference type="InterPro" id="IPR050375">
    <property type="entry name" value="MFS_TsgA-like"/>
</dbReference>
<feature type="transmembrane region" description="Helical" evidence="6">
    <location>
        <begin position="134"/>
        <end position="156"/>
    </location>
</feature>
<feature type="transmembrane region" description="Helical" evidence="6">
    <location>
        <begin position="277"/>
        <end position="296"/>
    </location>
</feature>
<dbReference type="InterPro" id="IPR020846">
    <property type="entry name" value="MFS_dom"/>
</dbReference>
<keyword evidence="3 6" id="KW-0812">Transmembrane</keyword>
<evidence type="ECO:0000313" key="10">
    <source>
        <dbReference type="Proteomes" id="UP000251120"/>
    </source>
</evidence>
<dbReference type="AlphaFoldDB" id="A0A2Z4XWH4"/>
<evidence type="ECO:0000313" key="9">
    <source>
        <dbReference type="EMBL" id="QIW11277.1"/>
    </source>
</evidence>
<feature type="transmembrane region" description="Helical" evidence="6">
    <location>
        <begin position="162"/>
        <end position="179"/>
    </location>
</feature>
<feature type="transmembrane region" description="Helical" evidence="6">
    <location>
        <begin position="308"/>
        <end position="330"/>
    </location>
</feature>
<dbReference type="PROSITE" id="PS50850">
    <property type="entry name" value="MFS"/>
    <property type="match status" value="1"/>
</dbReference>
<dbReference type="InterPro" id="IPR011701">
    <property type="entry name" value="MFS"/>
</dbReference>
<dbReference type="Proteomes" id="UP000681131">
    <property type="component" value="Chromosome"/>
</dbReference>
<organism evidence="8 10">
    <name type="scientific">Francisella adeliensis</name>
    <dbReference type="NCBI Taxonomy" id="2007306"/>
    <lineage>
        <taxon>Bacteria</taxon>
        <taxon>Pseudomonadati</taxon>
        <taxon>Pseudomonadota</taxon>
        <taxon>Gammaproteobacteria</taxon>
        <taxon>Thiotrichales</taxon>
        <taxon>Francisellaceae</taxon>
        <taxon>Francisella</taxon>
    </lineage>
</organism>
<evidence type="ECO:0000256" key="1">
    <source>
        <dbReference type="ARBA" id="ARBA00004429"/>
    </source>
</evidence>
<keyword evidence="4 6" id="KW-1133">Transmembrane helix</keyword>
<dbReference type="KEGG" id="fad:CDH04_00845"/>
<feature type="transmembrane region" description="Helical" evidence="6">
    <location>
        <begin position="200"/>
        <end position="224"/>
    </location>
</feature>
<reference evidence="9 11" key="2">
    <citation type="submission" date="2019-08" db="EMBL/GenBank/DDBJ databases">
        <title>Complete genome sequences of Francisella adeliensis (FSC1325 and FSC1326).</title>
        <authorList>
            <person name="Ohrman C."/>
            <person name="Uneklint I."/>
            <person name="Vallesi A."/>
            <person name="Karlsson L."/>
            <person name="Sjodin A."/>
        </authorList>
    </citation>
    <scope>NUCLEOTIDE SEQUENCE [LARGE SCALE GENOMIC DNA]</scope>
    <source>
        <strain evidence="9 11">FSC1325</strain>
    </source>
</reference>
<keyword evidence="5 6" id="KW-0472">Membrane</keyword>
<gene>
    <name evidence="8" type="ORF">CDH04_00845</name>
    <name evidence="9" type="ORF">FZC43_00845</name>
</gene>
<sequence length="402" mass="43827">MNFFQLKLSLFLNFFVCAILLNSVGIVIFQSVKHYGVTEVDASILEACKDLTIAATSFAICSFIPRIGYKKAMLIGLAIIILGCISMPILNTFIAAKLLFVMIGVAFALIKVSVYSTVGIITKNSQEHASLVSFLEGSFQMGVVLSFLFFSAFIYLGNWLNTYWIIASLAGIAFLLLLFTKLDESSVEKNKTQSAIADTLSMLNLIKLPVVLLFIVSAFFYVFIEQGVQSWLPTFNNYILHLSETTSVMMASLFALSIAAGRMFFGIQMKKTSWKKVLIIGLVSCATLIVCTLELSKLVPTNTQDSSIGIFIALLFPLVGFFMGPIYPTLCSSILSSQPTNMQSAMAGLIIISSALGGTIGSRIVSQIFAHFGGITAFYCILIPIALLVLLIPPYAKLRGKD</sequence>
<accession>A0A2Z4XWH4</accession>
<evidence type="ECO:0000256" key="6">
    <source>
        <dbReference type="SAM" id="Phobius"/>
    </source>
</evidence>
<evidence type="ECO:0000256" key="3">
    <source>
        <dbReference type="ARBA" id="ARBA00022692"/>
    </source>
</evidence>
<dbReference type="EMBL" id="CP043424">
    <property type="protein sequence ID" value="QIW11277.1"/>
    <property type="molecule type" value="Genomic_DNA"/>
</dbReference>
<evidence type="ECO:0000256" key="2">
    <source>
        <dbReference type="ARBA" id="ARBA00022475"/>
    </source>
</evidence>
<dbReference type="PANTHER" id="PTHR43702:SF11">
    <property type="entry name" value="L-FUCOSE-PROTON SYMPORTER"/>
    <property type="match status" value="1"/>
</dbReference>
<evidence type="ECO:0000313" key="11">
    <source>
        <dbReference type="Proteomes" id="UP000681131"/>
    </source>
</evidence>
<dbReference type="OrthoDB" id="6395826at2"/>
<reference evidence="8 10" key="1">
    <citation type="submission" date="2017-06" db="EMBL/GenBank/DDBJ databases">
        <title>Complete genome of Francisella adeliensis.</title>
        <authorList>
            <person name="Vallesi A."/>
            <person name="Sjodin A."/>
        </authorList>
    </citation>
    <scope>NUCLEOTIDE SEQUENCE [LARGE SCALE GENOMIC DNA]</scope>
    <source>
        <strain evidence="8 10">FDC440</strain>
    </source>
</reference>
<feature type="transmembrane region" description="Helical" evidence="6">
    <location>
        <begin position="100"/>
        <end position="122"/>
    </location>
</feature>
<protein>
    <submittedName>
        <fullName evidence="8">MFS transporter</fullName>
    </submittedName>
</protein>
<feature type="transmembrane region" description="Helical" evidence="6">
    <location>
        <begin position="342"/>
        <end position="362"/>
    </location>
</feature>
<dbReference type="InterPro" id="IPR036259">
    <property type="entry name" value="MFS_trans_sf"/>
</dbReference>
<name>A0A2Z4XWH4_9GAMM</name>
<dbReference type="GO" id="GO:0005886">
    <property type="term" value="C:plasma membrane"/>
    <property type="evidence" value="ECO:0007669"/>
    <property type="project" value="UniProtKB-SubCell"/>
</dbReference>
<dbReference type="Proteomes" id="UP000251120">
    <property type="component" value="Chromosome"/>
</dbReference>
<dbReference type="PANTHER" id="PTHR43702">
    <property type="entry name" value="L-FUCOSE-PROTON SYMPORTER"/>
    <property type="match status" value="1"/>
</dbReference>
<keyword evidence="11" id="KW-1185">Reference proteome</keyword>
<dbReference type="Pfam" id="PF07690">
    <property type="entry name" value="MFS_1"/>
    <property type="match status" value="1"/>
</dbReference>
<evidence type="ECO:0000259" key="7">
    <source>
        <dbReference type="PROSITE" id="PS50850"/>
    </source>
</evidence>
<dbReference type="GO" id="GO:0022857">
    <property type="term" value="F:transmembrane transporter activity"/>
    <property type="evidence" value="ECO:0007669"/>
    <property type="project" value="InterPro"/>
</dbReference>
<proteinExistence type="predicted"/>
<feature type="transmembrane region" description="Helical" evidence="6">
    <location>
        <begin position="368"/>
        <end position="392"/>
    </location>
</feature>
<dbReference type="EMBL" id="CP021781">
    <property type="protein sequence ID" value="AXA33050.1"/>
    <property type="molecule type" value="Genomic_DNA"/>
</dbReference>